<keyword evidence="1" id="KW-0540">Nuclease</keyword>
<dbReference type="OrthoDB" id="2018529at2759"/>
<name>A0A811MYC2_9POAL</name>
<keyword evidence="5" id="KW-1185">Reference proteome</keyword>
<dbReference type="GO" id="GO:0008408">
    <property type="term" value="F:3'-5' exonuclease activity"/>
    <property type="evidence" value="ECO:0007669"/>
    <property type="project" value="TreeGrafter"/>
</dbReference>
<organism evidence="4 5">
    <name type="scientific">Miscanthus lutarioriparius</name>
    <dbReference type="NCBI Taxonomy" id="422564"/>
    <lineage>
        <taxon>Eukaryota</taxon>
        <taxon>Viridiplantae</taxon>
        <taxon>Streptophyta</taxon>
        <taxon>Embryophyta</taxon>
        <taxon>Tracheophyta</taxon>
        <taxon>Spermatophyta</taxon>
        <taxon>Magnoliopsida</taxon>
        <taxon>Liliopsida</taxon>
        <taxon>Poales</taxon>
        <taxon>Poaceae</taxon>
        <taxon>PACMAD clade</taxon>
        <taxon>Panicoideae</taxon>
        <taxon>Andropogonodae</taxon>
        <taxon>Andropogoneae</taxon>
        <taxon>Saccharinae</taxon>
        <taxon>Miscanthus</taxon>
    </lineage>
</organism>
<evidence type="ECO:0000313" key="4">
    <source>
        <dbReference type="EMBL" id="CAD6212564.1"/>
    </source>
</evidence>
<dbReference type="EMBL" id="CAJGYO010000002">
    <property type="protein sequence ID" value="CAD6212564.1"/>
    <property type="molecule type" value="Genomic_DNA"/>
</dbReference>
<reference evidence="4" key="1">
    <citation type="submission" date="2020-10" db="EMBL/GenBank/DDBJ databases">
        <authorList>
            <person name="Han B."/>
            <person name="Lu T."/>
            <person name="Zhao Q."/>
            <person name="Huang X."/>
            <person name="Zhao Y."/>
        </authorList>
    </citation>
    <scope>NUCLEOTIDE SEQUENCE</scope>
</reference>
<evidence type="ECO:0000256" key="3">
    <source>
        <dbReference type="ARBA" id="ARBA00022839"/>
    </source>
</evidence>
<accession>A0A811MYC2</accession>
<evidence type="ECO:0000313" key="5">
    <source>
        <dbReference type="Proteomes" id="UP000604825"/>
    </source>
</evidence>
<dbReference type="Proteomes" id="UP000604825">
    <property type="component" value="Unassembled WGS sequence"/>
</dbReference>
<proteinExistence type="predicted"/>
<dbReference type="PANTHER" id="PTHR30231">
    <property type="entry name" value="DNA POLYMERASE III SUBUNIT EPSILON"/>
    <property type="match status" value="1"/>
</dbReference>
<gene>
    <name evidence="4" type="ORF">NCGR_LOCUS8342</name>
</gene>
<keyword evidence="2" id="KW-0378">Hydrolase</keyword>
<keyword evidence="3" id="KW-0269">Exonuclease</keyword>
<evidence type="ECO:0000256" key="1">
    <source>
        <dbReference type="ARBA" id="ARBA00022722"/>
    </source>
</evidence>
<protein>
    <submittedName>
        <fullName evidence="4">Uncharacterized protein</fullName>
    </submittedName>
</protein>
<comment type="caution">
    <text evidence="4">The sequence shown here is derived from an EMBL/GenBank/DDBJ whole genome shotgun (WGS) entry which is preliminary data.</text>
</comment>
<dbReference type="PANTHER" id="PTHR30231:SF4">
    <property type="entry name" value="PROTEIN NEN2"/>
    <property type="match status" value="1"/>
</dbReference>
<sequence>MPEEGNQRTSDPSTNRESVELVSHIEEMKLDTTTHMDASSSGYSGFLEPDDVSIECIEISVAPLHQFGRRSSIQHRDCPLQLCCAGLKVQFGVSTKFLDNAGRPKMSIVVEIPESLSKVLEFCDDLARKLSQESGSSSEWRPLIKKYGYVNRPTVRLNIPTIANSDATAYSTDICQKEPSGSIQELDFSNVATTELDSLFVKGCKVDAFFSPELYDYQQNAGIRLVAKRLVVHSN</sequence>
<evidence type="ECO:0000256" key="2">
    <source>
        <dbReference type="ARBA" id="ARBA00022801"/>
    </source>
</evidence>
<dbReference type="AlphaFoldDB" id="A0A811MYC2"/>